<dbReference type="InterPro" id="IPR051545">
    <property type="entry name" value="NAD(P)H_dehydrogenase_qn"/>
</dbReference>
<dbReference type="SUPFAM" id="SSF52218">
    <property type="entry name" value="Flavoproteins"/>
    <property type="match status" value="1"/>
</dbReference>
<name>A0A1E1EY97_9SPHN</name>
<dbReference type="Gene3D" id="3.40.50.360">
    <property type="match status" value="1"/>
</dbReference>
<accession>A0A1E1EY97</accession>
<dbReference type="GO" id="GO:0005829">
    <property type="term" value="C:cytosol"/>
    <property type="evidence" value="ECO:0007669"/>
    <property type="project" value="TreeGrafter"/>
</dbReference>
<dbReference type="EMBL" id="AP017655">
    <property type="protein sequence ID" value="BAV63234.1"/>
    <property type="molecule type" value="Genomic_DNA"/>
</dbReference>
<dbReference type="InterPro" id="IPR029039">
    <property type="entry name" value="Flavoprotein-like_sf"/>
</dbReference>
<dbReference type="KEGG" id="sclo:SCLO_1001940"/>
<proteinExistence type="inferred from homology"/>
<dbReference type="PANTHER" id="PTHR10204:SF34">
    <property type="entry name" value="NAD(P)H DEHYDROGENASE [QUINONE] 1 ISOFORM 1"/>
    <property type="match status" value="1"/>
</dbReference>
<dbReference type="RefSeq" id="WP_066516525.1">
    <property type="nucleotide sequence ID" value="NZ_AP017655.1"/>
</dbReference>
<dbReference type="PANTHER" id="PTHR10204">
    <property type="entry name" value="NAD P H OXIDOREDUCTASE-RELATED"/>
    <property type="match status" value="1"/>
</dbReference>
<feature type="domain" description="Flavodoxin-like fold" evidence="3">
    <location>
        <begin position="1"/>
        <end position="184"/>
    </location>
</feature>
<comment type="similarity">
    <text evidence="1">Belongs to the NAD(P)H dehydrogenase (quinone) family.</text>
</comment>
<evidence type="ECO:0000313" key="4">
    <source>
        <dbReference type="EMBL" id="BAV63234.1"/>
    </source>
</evidence>
<dbReference type="OrthoDB" id="9798454at2"/>
<keyword evidence="2" id="KW-0560">Oxidoreductase</keyword>
<dbReference type="AlphaFoldDB" id="A0A1E1EY97"/>
<dbReference type="GO" id="GO:0003955">
    <property type="term" value="F:NAD(P)H dehydrogenase (quinone) activity"/>
    <property type="evidence" value="ECO:0007669"/>
    <property type="project" value="TreeGrafter"/>
</dbReference>
<dbReference type="Pfam" id="PF02525">
    <property type="entry name" value="Flavodoxin_2"/>
    <property type="match status" value="1"/>
</dbReference>
<reference evidence="4 5" key="1">
    <citation type="submission" date="2016-10" db="EMBL/GenBank/DDBJ databases">
        <title>Complete Genome Sequence of the Nonylphenol-Degrading Bacterium Sphingobium cloacae JCM 10874T.</title>
        <authorList>
            <person name="Ootsuka M."/>
            <person name="Nishizawa T."/>
            <person name="Ohta H."/>
        </authorList>
    </citation>
    <scope>NUCLEOTIDE SEQUENCE [LARGE SCALE GENOMIC DNA]</scope>
    <source>
        <strain evidence="4 5">JCM 10874</strain>
    </source>
</reference>
<gene>
    <name evidence="4" type="ORF">SCLO_1001940</name>
</gene>
<organism evidence="4 5">
    <name type="scientific">Sphingobium cloacae</name>
    <dbReference type="NCBI Taxonomy" id="120107"/>
    <lineage>
        <taxon>Bacteria</taxon>
        <taxon>Pseudomonadati</taxon>
        <taxon>Pseudomonadota</taxon>
        <taxon>Alphaproteobacteria</taxon>
        <taxon>Sphingomonadales</taxon>
        <taxon>Sphingomonadaceae</taxon>
        <taxon>Sphingobium</taxon>
    </lineage>
</organism>
<evidence type="ECO:0000313" key="5">
    <source>
        <dbReference type="Proteomes" id="UP000218272"/>
    </source>
</evidence>
<sequence length="202" mass="22678">MRVLILDGHPDEGRLASHLLDIYQAALGDGFEVERIAVRDLAFEPNLRRGYAEVQPLEPDLERVAAAIIACDHLVVGFPMWWGSEPALLKGFIDRVLLPGFAFRYHRDDPFWDRLLAGRSADAIVTTDTPSWYLWLAYGNPVVRRWRGQILGFCGFKPVRIVKLGPVRHGGAEKNIAAWRRTIERLAASAASLRRGRTTGHG</sequence>
<dbReference type="InterPro" id="IPR003680">
    <property type="entry name" value="Flavodoxin_fold"/>
</dbReference>
<evidence type="ECO:0000256" key="1">
    <source>
        <dbReference type="ARBA" id="ARBA00006252"/>
    </source>
</evidence>
<dbReference type="Proteomes" id="UP000218272">
    <property type="component" value="Chromosome SCLO_1"/>
</dbReference>
<evidence type="ECO:0000259" key="3">
    <source>
        <dbReference type="Pfam" id="PF02525"/>
    </source>
</evidence>
<protein>
    <recommendedName>
        <fullName evidence="3">Flavodoxin-like fold domain-containing protein</fullName>
    </recommendedName>
</protein>
<keyword evidence="5" id="KW-1185">Reference proteome</keyword>
<evidence type="ECO:0000256" key="2">
    <source>
        <dbReference type="ARBA" id="ARBA00023002"/>
    </source>
</evidence>